<feature type="compositionally biased region" description="Basic residues" evidence="1">
    <location>
        <begin position="210"/>
        <end position="219"/>
    </location>
</feature>
<feature type="region of interest" description="Disordered" evidence="1">
    <location>
        <begin position="209"/>
        <end position="274"/>
    </location>
</feature>
<feature type="compositionally biased region" description="Low complexity" evidence="1">
    <location>
        <begin position="338"/>
        <end position="364"/>
    </location>
</feature>
<accession>A0A423WJT8</accession>
<comment type="caution">
    <text evidence="3">The sequence shown here is derived from an EMBL/GenBank/DDBJ whole genome shotgun (WGS) entry which is preliminary data.</text>
</comment>
<feature type="compositionally biased region" description="Basic and acidic residues" evidence="1">
    <location>
        <begin position="250"/>
        <end position="274"/>
    </location>
</feature>
<dbReference type="OrthoDB" id="3682664at2759"/>
<dbReference type="AlphaFoldDB" id="A0A423WJT8"/>
<sequence>MHITPYALAALSAGVAGVQAGSGTPEGHGEQVEVFKSELESNMPKLKTRSTVSKPRSGEDLFKRGGWDDGCGYAKVVNKCPYDVFLWSVAWETDGPFRIGCGEEYCEKFERGGVALEIVTDRDSWHNDCEKLVFYYKLAGRGEIYYDLYEKYGHPFEGCKVALVPEERDCPKEIWDDGCGDDDGYDRKCCEDDSDLTLYLCDDEDDYRPPHRSHRYPPHRPHDDYDEAPRRPPHRDYDDRPPRHRPYRGHPHDDDDYPDCHEFPDHPPHERPDCYDEYGVLNVRRSLEEGVEEKAAGEGDLDWHVRQWENDKPDWDTDAKCTDCGERTKGWVAAYSNTTETDTAEVETTGAETTGAETTEANTTKADPIVPESANQ</sequence>
<keyword evidence="4" id="KW-1185">Reference proteome</keyword>
<dbReference type="InterPro" id="IPR006771">
    <property type="entry name" value="CetA-like"/>
</dbReference>
<dbReference type="Pfam" id="PF04681">
    <property type="entry name" value="Bys1"/>
    <property type="match status" value="1"/>
</dbReference>
<feature type="chain" id="PRO_5019318924" evidence="2">
    <location>
        <begin position="21"/>
        <end position="376"/>
    </location>
</feature>
<name>A0A423WJT8_CYTCH</name>
<dbReference type="EMBL" id="LJZO01000003">
    <property type="protein sequence ID" value="ROW03568.1"/>
    <property type="molecule type" value="Genomic_DNA"/>
</dbReference>
<reference evidence="3 4" key="1">
    <citation type="submission" date="2015-09" db="EMBL/GenBank/DDBJ databases">
        <title>Host preference determinants of Valsa canker pathogens revealed by comparative genomics.</title>
        <authorList>
            <person name="Yin Z."/>
            <person name="Huang L."/>
        </authorList>
    </citation>
    <scope>NUCLEOTIDE SEQUENCE [LARGE SCALE GENOMIC DNA]</scope>
    <source>
        <strain evidence="3 4">YSFL</strain>
    </source>
</reference>
<evidence type="ECO:0000313" key="4">
    <source>
        <dbReference type="Proteomes" id="UP000284375"/>
    </source>
</evidence>
<gene>
    <name evidence="3" type="ORF">VSDG_01239</name>
</gene>
<evidence type="ECO:0000313" key="3">
    <source>
        <dbReference type="EMBL" id="ROW03568.1"/>
    </source>
</evidence>
<keyword evidence="2" id="KW-0732">Signal</keyword>
<proteinExistence type="predicted"/>
<feature type="region of interest" description="Disordered" evidence="1">
    <location>
        <begin position="335"/>
        <end position="376"/>
    </location>
</feature>
<organism evidence="3 4">
    <name type="scientific">Cytospora chrysosperma</name>
    <name type="common">Cytospora canker fungus</name>
    <name type="synonym">Sphaeria chrysosperma</name>
    <dbReference type="NCBI Taxonomy" id="252740"/>
    <lineage>
        <taxon>Eukaryota</taxon>
        <taxon>Fungi</taxon>
        <taxon>Dikarya</taxon>
        <taxon>Ascomycota</taxon>
        <taxon>Pezizomycotina</taxon>
        <taxon>Sordariomycetes</taxon>
        <taxon>Sordariomycetidae</taxon>
        <taxon>Diaporthales</taxon>
        <taxon>Cytosporaceae</taxon>
        <taxon>Cytospora</taxon>
    </lineage>
</organism>
<feature type="signal peptide" evidence="2">
    <location>
        <begin position="1"/>
        <end position="20"/>
    </location>
</feature>
<dbReference type="STRING" id="252740.A0A423WJT8"/>
<dbReference type="Proteomes" id="UP000284375">
    <property type="component" value="Unassembled WGS sequence"/>
</dbReference>
<feature type="compositionally biased region" description="Basic and acidic residues" evidence="1">
    <location>
        <begin position="220"/>
        <end position="241"/>
    </location>
</feature>
<evidence type="ECO:0000256" key="1">
    <source>
        <dbReference type="SAM" id="MobiDB-lite"/>
    </source>
</evidence>
<evidence type="ECO:0000256" key="2">
    <source>
        <dbReference type="SAM" id="SignalP"/>
    </source>
</evidence>
<dbReference type="PANTHER" id="PTHR36195">
    <property type="entry name" value="DOMAIN PROTEIN, PUTATIVE (AFU_ORTHOLOGUE AFUA_5G01990)-RELATED-RELATED"/>
    <property type="match status" value="1"/>
</dbReference>
<protein>
    <submittedName>
        <fullName evidence="3">Uncharacterized protein</fullName>
    </submittedName>
</protein>
<dbReference type="PANTHER" id="PTHR36195:SF4">
    <property type="entry name" value="DOMAIN PROTEIN, PUTATIVE (AFU_ORTHOLOGUE AFUA_5G01990)-RELATED"/>
    <property type="match status" value="1"/>
</dbReference>